<dbReference type="Proteomes" id="UP000094389">
    <property type="component" value="Unassembled WGS sequence"/>
</dbReference>
<dbReference type="PROSITE" id="PS51732">
    <property type="entry name" value="ASN_GLN_ASE_3"/>
    <property type="match status" value="1"/>
</dbReference>
<dbReference type="GO" id="GO:0004067">
    <property type="term" value="F:asparaginase activity"/>
    <property type="evidence" value="ECO:0007669"/>
    <property type="project" value="UniProtKB-UniRule"/>
</dbReference>
<organism evidence="3 5">
    <name type="scientific">Cyberlindnera jadinii (strain ATCC 18201 / CBS 1600 / BCRC 20928 / JCM 3617 / NBRC 0987 / NRRL Y-1542)</name>
    <name type="common">Torula yeast</name>
    <name type="synonym">Candida utilis</name>
    <dbReference type="NCBI Taxonomy" id="983966"/>
    <lineage>
        <taxon>Eukaryota</taxon>
        <taxon>Fungi</taxon>
        <taxon>Dikarya</taxon>
        <taxon>Ascomycota</taxon>
        <taxon>Saccharomycotina</taxon>
        <taxon>Saccharomycetes</taxon>
        <taxon>Phaffomycetales</taxon>
        <taxon>Phaffomycetaceae</taxon>
        <taxon>Cyberlindnera</taxon>
    </lineage>
</organism>
<dbReference type="EMBL" id="CDQK01000003">
    <property type="protein sequence ID" value="CEP22715.1"/>
    <property type="molecule type" value="Genomic_DNA"/>
</dbReference>
<dbReference type="SMART" id="SM00870">
    <property type="entry name" value="Asparaginase"/>
    <property type="match status" value="1"/>
</dbReference>
<feature type="signal peptide" evidence="2">
    <location>
        <begin position="1"/>
        <end position="17"/>
    </location>
</feature>
<dbReference type="RefSeq" id="XP_020072636.1">
    <property type="nucleotide sequence ID" value="XM_020216230.1"/>
</dbReference>
<evidence type="ECO:0000313" key="5">
    <source>
        <dbReference type="Proteomes" id="UP000038830"/>
    </source>
</evidence>
<reference evidence="5" key="2">
    <citation type="journal article" date="2015" name="J. Biotechnol.">
        <title>The structure of the Cyberlindnera jadinii genome and its relation to Candida utilis analyzed by the occurrence of single nucleotide polymorphisms.</title>
        <authorList>
            <person name="Rupp O."/>
            <person name="Brinkrolf K."/>
            <person name="Buerth C."/>
            <person name="Kunigo M."/>
            <person name="Schneider J."/>
            <person name="Jaenicke S."/>
            <person name="Goesmann A."/>
            <person name="Puehler A."/>
            <person name="Jaeger K.-E."/>
            <person name="Ernst J.F."/>
        </authorList>
    </citation>
    <scope>NUCLEOTIDE SEQUENCE [LARGE SCALE GENOMIC DNA]</scope>
    <source>
        <strain evidence="5">ATCC 18201 / CBS 1600 / BCRC 20928 / JCM 3617 / NBRC 0987 / NRRL Y-1542</strain>
    </source>
</reference>
<feature type="chain" id="PRO_5040564499" description="asparaginase" evidence="2">
    <location>
        <begin position="18"/>
        <end position="421"/>
    </location>
</feature>
<evidence type="ECO:0000313" key="4">
    <source>
        <dbReference type="EMBL" id="ODV75597.1"/>
    </source>
</evidence>
<keyword evidence="2" id="KW-0732">Signal</keyword>
<gene>
    <name evidence="3" type="ORF">BN1211_3124</name>
    <name evidence="4" type="ORF">CYBJADRAFT_171509</name>
</gene>
<dbReference type="GO" id="GO:0009066">
    <property type="term" value="P:aspartate family amino acid metabolic process"/>
    <property type="evidence" value="ECO:0007669"/>
    <property type="project" value="UniProtKB-ARBA"/>
</dbReference>
<keyword evidence="6" id="KW-1185">Reference proteome</keyword>
<evidence type="ECO:0000256" key="1">
    <source>
        <dbReference type="ARBA" id="ARBA00012920"/>
    </source>
</evidence>
<name>A0A0H5C3V6_CYBJN</name>
<dbReference type="SUPFAM" id="SSF53774">
    <property type="entry name" value="Glutaminase/Asparaginase"/>
    <property type="match status" value="1"/>
</dbReference>
<dbReference type="EMBL" id="KV453926">
    <property type="protein sequence ID" value="ODV75597.1"/>
    <property type="molecule type" value="Genomic_DNA"/>
</dbReference>
<dbReference type="AlphaFoldDB" id="A0A0H5C3V6"/>
<dbReference type="InterPro" id="IPR027473">
    <property type="entry name" value="L-asparaginase_C"/>
</dbReference>
<evidence type="ECO:0000313" key="3">
    <source>
        <dbReference type="EMBL" id="CEP22715.1"/>
    </source>
</evidence>
<proteinExistence type="predicted"/>
<dbReference type="STRING" id="983966.A0A0H5C3V6"/>
<evidence type="ECO:0000256" key="2">
    <source>
        <dbReference type="SAM" id="SignalP"/>
    </source>
</evidence>
<reference evidence="3" key="1">
    <citation type="submission" date="2014-12" db="EMBL/GenBank/DDBJ databases">
        <authorList>
            <person name="Jaenicke S."/>
        </authorList>
    </citation>
    <scope>NUCLEOTIDE SEQUENCE [LARGE SCALE GENOMIC DNA]</scope>
    <source>
        <strain evidence="3">CBS1600</strain>
    </source>
</reference>
<dbReference type="InterPro" id="IPR036152">
    <property type="entry name" value="Asp/glu_Ase-like_sf"/>
</dbReference>
<dbReference type="InterPro" id="IPR006034">
    <property type="entry name" value="Asparaginase/glutaminase-like"/>
</dbReference>
<accession>A0A0H5C3V6</accession>
<dbReference type="Gene3D" id="3.40.50.40">
    <property type="match status" value="1"/>
</dbReference>
<sequence>MRFSLVALASTLAVANAIPFDIVNLLYKREDSSDSALSWLSSLLNTTNSTNSSIASNSTNTTSSEEESDLTTIKIFSFSSNFTEIYGSVNATAEASNATYSNSSTISIEATVDDILSILNIAGNSSSVEFVASALGNNSLSALLNATDLSSYVSLDYEELATSFNDSTLPLLYQALEDDSEDYDAFVILLEPVYLESAAFFVDITANISNAIVFAPELTAENLLSGGLLDLYNAIVVAADEDNVFDTEVVSSQYISPAFYSQRVGDRFVSSAVTLGKVTRGEAQWFVTDASFPDFGGNFTITEDSTVPEVLVVETVGSSSADLLAALQTTLIDGIVLSAGSIDDYSAAFIEQASILAESIPVVFASSSELDVLTPEDVPVEAAFAAGLLSPVKAKVLLQAALASDLDNEAISELFAVAYGG</sequence>
<dbReference type="EC" id="3.5.1.1" evidence="1"/>
<protein>
    <recommendedName>
        <fullName evidence="1">asparaginase</fullName>
        <ecNumber evidence="1">3.5.1.1</ecNumber>
    </recommendedName>
</protein>
<dbReference type="GeneID" id="30990626"/>
<accession>A0A1E4S7U2</accession>
<reference evidence="4 6" key="3">
    <citation type="journal article" date="2016" name="Proc. Natl. Acad. Sci. U.S.A.">
        <title>Comparative genomics of biotechnologically important yeasts.</title>
        <authorList>
            <person name="Riley R."/>
            <person name="Haridas S."/>
            <person name="Wolfe K.H."/>
            <person name="Lopes M.R."/>
            <person name="Hittinger C.T."/>
            <person name="Goeker M."/>
            <person name="Salamov A.A."/>
            <person name="Wisecaver J.H."/>
            <person name="Long T.M."/>
            <person name="Calvey C.H."/>
            <person name="Aerts A.L."/>
            <person name="Barry K.W."/>
            <person name="Choi C."/>
            <person name="Clum A."/>
            <person name="Coughlan A.Y."/>
            <person name="Deshpande S."/>
            <person name="Douglass A.P."/>
            <person name="Hanson S.J."/>
            <person name="Klenk H.-P."/>
            <person name="LaButti K.M."/>
            <person name="Lapidus A."/>
            <person name="Lindquist E.A."/>
            <person name="Lipzen A.M."/>
            <person name="Meier-Kolthoff J.P."/>
            <person name="Ohm R.A."/>
            <person name="Otillar R.P."/>
            <person name="Pangilinan J.L."/>
            <person name="Peng Y."/>
            <person name="Rokas A."/>
            <person name="Rosa C.A."/>
            <person name="Scheuner C."/>
            <person name="Sibirny A.A."/>
            <person name="Slot J.C."/>
            <person name="Stielow J.B."/>
            <person name="Sun H."/>
            <person name="Kurtzman C.P."/>
            <person name="Blackwell M."/>
            <person name="Grigoriev I.V."/>
            <person name="Jeffries T.W."/>
        </authorList>
    </citation>
    <scope>NUCLEOTIDE SEQUENCE [LARGE SCALE GENOMIC DNA]</scope>
    <source>
        <strain evidence="6">ATCC 18201 / CBS 1600 / BCRC 20928 / JCM 3617 / NBRC 0987 / NRRL Y-1542</strain>
        <strain evidence="4">NRRL Y-1542</strain>
    </source>
</reference>
<evidence type="ECO:0000313" key="6">
    <source>
        <dbReference type="Proteomes" id="UP000094389"/>
    </source>
</evidence>
<dbReference type="Proteomes" id="UP000038830">
    <property type="component" value="Unassembled WGS sequence"/>
</dbReference>